<evidence type="ECO:0000256" key="4">
    <source>
        <dbReference type="ARBA" id="ARBA00022723"/>
    </source>
</evidence>
<keyword evidence="7" id="KW-0503">Monooxygenase</keyword>
<keyword evidence="8" id="KW-0812">Transmembrane</keyword>
<dbReference type="SUPFAM" id="SSF48264">
    <property type="entry name" value="Cytochrome P450"/>
    <property type="match status" value="1"/>
</dbReference>
<feature type="transmembrane region" description="Helical" evidence="8">
    <location>
        <begin position="273"/>
        <end position="296"/>
    </location>
</feature>
<comment type="caution">
    <text evidence="9">The sequence shown here is derived from an EMBL/GenBank/DDBJ whole genome shotgun (WGS) entry which is preliminary data.</text>
</comment>
<reference evidence="9 10" key="1">
    <citation type="submission" date="2024-01" db="EMBL/GenBank/DDBJ databases">
        <title>Complete genome of Cladobotryum mycophilum ATHUM6906.</title>
        <authorList>
            <person name="Christinaki A.C."/>
            <person name="Myridakis A.I."/>
            <person name="Kouvelis V.N."/>
        </authorList>
    </citation>
    <scope>NUCLEOTIDE SEQUENCE [LARGE SCALE GENOMIC DNA]</scope>
    <source>
        <strain evidence="9 10">ATHUM6906</strain>
    </source>
</reference>
<name>A0ABR0SQ92_9HYPO</name>
<dbReference type="PANTHER" id="PTHR24286:SF24">
    <property type="entry name" value="LANOSTEROL 14-ALPHA DEMETHYLASE"/>
    <property type="match status" value="1"/>
</dbReference>
<keyword evidence="6" id="KW-0408">Iron</keyword>
<dbReference type="Gene3D" id="1.10.630.10">
    <property type="entry name" value="Cytochrome P450"/>
    <property type="match status" value="1"/>
</dbReference>
<dbReference type="PANTHER" id="PTHR24286">
    <property type="entry name" value="CYTOCHROME P450 26"/>
    <property type="match status" value="1"/>
</dbReference>
<dbReference type="InterPro" id="IPR001128">
    <property type="entry name" value="Cyt_P450"/>
</dbReference>
<keyword evidence="10" id="KW-1185">Reference proteome</keyword>
<dbReference type="EMBL" id="JAVFKD010000010">
    <property type="protein sequence ID" value="KAK5994274.1"/>
    <property type="molecule type" value="Genomic_DNA"/>
</dbReference>
<dbReference type="Proteomes" id="UP001338125">
    <property type="component" value="Unassembled WGS sequence"/>
</dbReference>
<evidence type="ECO:0000313" key="9">
    <source>
        <dbReference type="EMBL" id="KAK5994274.1"/>
    </source>
</evidence>
<evidence type="ECO:0000256" key="2">
    <source>
        <dbReference type="ARBA" id="ARBA00010617"/>
    </source>
</evidence>
<evidence type="ECO:0000256" key="8">
    <source>
        <dbReference type="SAM" id="Phobius"/>
    </source>
</evidence>
<gene>
    <name evidence="9" type="ORF">PT974_04746</name>
</gene>
<comment type="cofactor">
    <cofactor evidence="1">
        <name>heme</name>
        <dbReference type="ChEBI" id="CHEBI:30413"/>
    </cofactor>
</comment>
<keyword evidence="8" id="KW-0472">Membrane</keyword>
<keyword evidence="3" id="KW-0349">Heme</keyword>
<keyword evidence="5" id="KW-0560">Oxidoreductase</keyword>
<dbReference type="InterPro" id="IPR002403">
    <property type="entry name" value="Cyt_P450_E_grp-IV"/>
</dbReference>
<proteinExistence type="inferred from homology"/>
<organism evidence="9 10">
    <name type="scientific">Cladobotryum mycophilum</name>
    <dbReference type="NCBI Taxonomy" id="491253"/>
    <lineage>
        <taxon>Eukaryota</taxon>
        <taxon>Fungi</taxon>
        <taxon>Dikarya</taxon>
        <taxon>Ascomycota</taxon>
        <taxon>Pezizomycotina</taxon>
        <taxon>Sordariomycetes</taxon>
        <taxon>Hypocreomycetidae</taxon>
        <taxon>Hypocreales</taxon>
        <taxon>Hypocreaceae</taxon>
        <taxon>Cladobotryum</taxon>
    </lineage>
</organism>
<evidence type="ECO:0000256" key="6">
    <source>
        <dbReference type="ARBA" id="ARBA00023004"/>
    </source>
</evidence>
<comment type="similarity">
    <text evidence="2">Belongs to the cytochrome P450 family.</text>
</comment>
<keyword evidence="8" id="KW-1133">Transmembrane helix</keyword>
<dbReference type="PRINTS" id="PR00465">
    <property type="entry name" value="EP450IV"/>
</dbReference>
<evidence type="ECO:0000313" key="10">
    <source>
        <dbReference type="Proteomes" id="UP001338125"/>
    </source>
</evidence>
<accession>A0ABR0SQ92</accession>
<evidence type="ECO:0000256" key="1">
    <source>
        <dbReference type="ARBA" id="ARBA00001971"/>
    </source>
</evidence>
<dbReference type="InterPro" id="IPR036396">
    <property type="entry name" value="Cyt_P450_sf"/>
</dbReference>
<dbReference type="CDD" id="cd00302">
    <property type="entry name" value="cytochrome_P450"/>
    <property type="match status" value="1"/>
</dbReference>
<feature type="transmembrane region" description="Helical" evidence="8">
    <location>
        <begin position="12"/>
        <end position="31"/>
    </location>
</feature>
<protein>
    <submittedName>
        <fullName evidence="9">Cytochrome P450 monooxygenase -like protein</fullName>
    </submittedName>
</protein>
<evidence type="ECO:0000256" key="3">
    <source>
        <dbReference type="ARBA" id="ARBA00022617"/>
    </source>
</evidence>
<evidence type="ECO:0000256" key="5">
    <source>
        <dbReference type="ARBA" id="ARBA00023002"/>
    </source>
</evidence>
<sequence length="500" mass="55672">MTAITSTLAAGHNWAITALVLLLTPIILLLVRSVYRPPLALGTGWSDKGWPFIGSLRFFSARGDYFVEGKQRSPNGYFNFYCGNHSIVALSGEAARTCFYTIRGLDLNAGFRVLYALGPDLNDILGRNASSYFNLLFKRFASTANLGSVLSYFHRDINACYEKIDTSKPVEPFEFMYPLVYKLTHRTLGCHDIADDPKLAAKTLKLFEPLDTNSTFQIIFPSLPTFQGLKKFVAGTRLHLTLSKIVADRKKTGRSNDDAMQVMIDNGDSNMSISMFIMGGLFAGFFNTGVIAAWVLAHIAADDEWYGKMRAEVDAAIAKHRLSDDETPVDILQRLSIDEWESEFSLIDLGLRETIRIRLPGATVRRNISGKDLVLGNTGVVVPKDGFTMYALADAHLDSSIYKDPLKWDPSRYLPERAEDKKVAHAYIGWGSGLQPCLGIKLAKLEVAVITATFFAYFDFNLCDKNGNAISQLPAFDRNELQPKPPLQKVYLKCTPRSKV</sequence>
<dbReference type="Pfam" id="PF00067">
    <property type="entry name" value="p450"/>
    <property type="match status" value="1"/>
</dbReference>
<keyword evidence="4" id="KW-0479">Metal-binding</keyword>
<evidence type="ECO:0000256" key="7">
    <source>
        <dbReference type="ARBA" id="ARBA00023033"/>
    </source>
</evidence>